<accession>A0A6M0SU59</accession>
<evidence type="ECO:0000313" key="2">
    <source>
        <dbReference type="Proteomes" id="UP000472355"/>
    </source>
</evidence>
<dbReference type="AlphaFoldDB" id="A0A6M0SU59"/>
<organism evidence="1 2">
    <name type="scientific">Clostridium botulinum</name>
    <dbReference type="NCBI Taxonomy" id="1491"/>
    <lineage>
        <taxon>Bacteria</taxon>
        <taxon>Bacillati</taxon>
        <taxon>Bacillota</taxon>
        <taxon>Clostridia</taxon>
        <taxon>Eubacteriales</taxon>
        <taxon>Clostridiaceae</taxon>
        <taxon>Clostridium</taxon>
    </lineage>
</organism>
<protein>
    <submittedName>
        <fullName evidence="1">Uncharacterized protein</fullName>
    </submittedName>
</protein>
<dbReference type="EMBL" id="SGKU01000099">
    <property type="protein sequence ID" value="NFA44548.1"/>
    <property type="molecule type" value="Genomic_DNA"/>
</dbReference>
<evidence type="ECO:0000313" key="1">
    <source>
        <dbReference type="EMBL" id="NFA44548.1"/>
    </source>
</evidence>
<gene>
    <name evidence="1" type="ORF">EXM65_18840</name>
</gene>
<dbReference type="Proteomes" id="UP000472355">
    <property type="component" value="Unassembled WGS sequence"/>
</dbReference>
<reference evidence="1 2" key="1">
    <citation type="submission" date="2019-02" db="EMBL/GenBank/DDBJ databases">
        <title>Genome sequencing of Clostridium botulinum clinical isolates.</title>
        <authorList>
            <person name="Brunt J."/>
            <person name="Van Vliet A.H.M."/>
            <person name="Stringer S.C."/>
            <person name="Grant K.A."/>
            <person name="Carter A.C."/>
            <person name="Peck M.W."/>
        </authorList>
    </citation>
    <scope>NUCLEOTIDE SEQUENCE [LARGE SCALE GENOMIC DNA]</scope>
    <source>
        <strain evidence="1 2">H113700579</strain>
    </source>
</reference>
<sequence length="72" mass="8493">MLTKLEFIILFEKVIDGITVSDKKFTQIIDILKCQNLVPFDYKLDDELTQAQNILKIIQNHSIKFYELYLGQ</sequence>
<name>A0A6M0SU59_CLOBO</name>
<comment type="caution">
    <text evidence="1">The sequence shown here is derived from an EMBL/GenBank/DDBJ whole genome shotgun (WGS) entry which is preliminary data.</text>
</comment>
<proteinExistence type="predicted"/>